<evidence type="ECO:0000256" key="7">
    <source>
        <dbReference type="ARBA" id="ARBA00023170"/>
    </source>
</evidence>
<comment type="subcellular location">
    <subcellularLocation>
        <location evidence="1">Cell membrane</location>
        <topology evidence="1">Multi-pass membrane protein</topology>
    </subcellularLocation>
</comment>
<feature type="transmembrane region" description="Helical" evidence="9">
    <location>
        <begin position="141"/>
        <end position="164"/>
    </location>
</feature>
<dbReference type="AlphaFoldDB" id="A0A818TF13"/>
<dbReference type="PANTHER" id="PTHR24228">
    <property type="entry name" value="B2 BRADYKININ RECEPTOR/ANGIOTENSIN II RECEPTOR"/>
    <property type="match status" value="1"/>
</dbReference>
<organism evidence="11 12">
    <name type="scientific">Adineta steineri</name>
    <dbReference type="NCBI Taxonomy" id="433720"/>
    <lineage>
        <taxon>Eukaryota</taxon>
        <taxon>Metazoa</taxon>
        <taxon>Spiralia</taxon>
        <taxon>Gnathifera</taxon>
        <taxon>Rotifera</taxon>
        <taxon>Eurotatoria</taxon>
        <taxon>Bdelloidea</taxon>
        <taxon>Adinetida</taxon>
        <taxon>Adinetidae</taxon>
        <taxon>Adineta</taxon>
    </lineage>
</organism>
<evidence type="ECO:0000313" key="11">
    <source>
        <dbReference type="EMBL" id="CAF3686259.1"/>
    </source>
</evidence>
<name>A0A818TF13_9BILA</name>
<feature type="domain" description="G-protein coupled receptors family 1 profile" evidence="10">
    <location>
        <begin position="1"/>
        <end position="195"/>
    </location>
</feature>
<sequence>METILSDWYCRILAYLGYVSLTMISYSYILQGLSRLFFIVFHKNRKFLTYKYYISLIIVEIFLSFLLFLPILITRDIVFRPLHLCLIPAKNSLHIGYFLIVAYFTPFLIIIIIYGIIYYRVIKSSIAVRHSSHLTKRELELIRNILILLFIFLLAGIPSLIYIIISSKITLTSHGIYMFIIMTPTIASVIEKICFIYLNKDIWKEIKKFSHKMHLNRITADNTLHSVS</sequence>
<dbReference type="Gene3D" id="1.20.1070.10">
    <property type="entry name" value="Rhodopsin 7-helix transmembrane proteins"/>
    <property type="match status" value="1"/>
</dbReference>
<evidence type="ECO:0000259" key="10">
    <source>
        <dbReference type="PROSITE" id="PS50262"/>
    </source>
</evidence>
<keyword evidence="2" id="KW-1003">Cell membrane</keyword>
<proteinExistence type="predicted"/>
<evidence type="ECO:0000256" key="2">
    <source>
        <dbReference type="ARBA" id="ARBA00022475"/>
    </source>
</evidence>
<dbReference type="SUPFAM" id="SSF81321">
    <property type="entry name" value="Family A G protein-coupled receptor-like"/>
    <property type="match status" value="1"/>
</dbReference>
<feature type="transmembrane region" description="Helical" evidence="9">
    <location>
        <begin position="52"/>
        <end position="73"/>
    </location>
</feature>
<feature type="transmembrane region" description="Helical" evidence="9">
    <location>
        <begin position="12"/>
        <end position="31"/>
    </location>
</feature>
<dbReference type="InterPro" id="IPR017452">
    <property type="entry name" value="GPCR_Rhodpsn_7TM"/>
</dbReference>
<comment type="caution">
    <text evidence="11">The sequence shown here is derived from an EMBL/GenBank/DDBJ whole genome shotgun (WGS) entry which is preliminary data.</text>
</comment>
<dbReference type="GO" id="GO:0005886">
    <property type="term" value="C:plasma membrane"/>
    <property type="evidence" value="ECO:0007669"/>
    <property type="project" value="UniProtKB-SubCell"/>
</dbReference>
<feature type="transmembrane region" description="Helical" evidence="9">
    <location>
        <begin position="93"/>
        <end position="121"/>
    </location>
</feature>
<evidence type="ECO:0000256" key="1">
    <source>
        <dbReference type="ARBA" id="ARBA00004651"/>
    </source>
</evidence>
<keyword evidence="7" id="KW-0675">Receptor</keyword>
<dbReference type="PROSITE" id="PS50262">
    <property type="entry name" value="G_PROTEIN_RECEP_F1_2"/>
    <property type="match status" value="1"/>
</dbReference>
<keyword evidence="5" id="KW-0297">G-protein coupled receptor</keyword>
<accession>A0A818TF13</accession>
<evidence type="ECO:0000256" key="4">
    <source>
        <dbReference type="ARBA" id="ARBA00022989"/>
    </source>
</evidence>
<reference evidence="11" key="1">
    <citation type="submission" date="2021-02" db="EMBL/GenBank/DDBJ databases">
        <authorList>
            <person name="Nowell W R."/>
        </authorList>
    </citation>
    <scope>NUCLEOTIDE SEQUENCE</scope>
</reference>
<gene>
    <name evidence="11" type="ORF">OXD698_LOCUS11274</name>
</gene>
<evidence type="ECO:0000256" key="5">
    <source>
        <dbReference type="ARBA" id="ARBA00023040"/>
    </source>
</evidence>
<keyword evidence="6 9" id="KW-0472">Membrane</keyword>
<evidence type="ECO:0000256" key="8">
    <source>
        <dbReference type="ARBA" id="ARBA00023224"/>
    </source>
</evidence>
<protein>
    <recommendedName>
        <fullName evidence="10">G-protein coupled receptors family 1 profile domain-containing protein</fullName>
    </recommendedName>
</protein>
<evidence type="ECO:0000313" key="12">
    <source>
        <dbReference type="Proteomes" id="UP000663844"/>
    </source>
</evidence>
<feature type="transmembrane region" description="Helical" evidence="9">
    <location>
        <begin position="176"/>
        <end position="198"/>
    </location>
</feature>
<keyword evidence="4 9" id="KW-1133">Transmembrane helix</keyword>
<dbReference type="Proteomes" id="UP000663844">
    <property type="component" value="Unassembled WGS sequence"/>
</dbReference>
<dbReference type="EMBL" id="CAJOAZ010000626">
    <property type="protein sequence ID" value="CAF3686259.1"/>
    <property type="molecule type" value="Genomic_DNA"/>
</dbReference>
<keyword evidence="8" id="KW-0807">Transducer</keyword>
<evidence type="ECO:0000256" key="6">
    <source>
        <dbReference type="ARBA" id="ARBA00023136"/>
    </source>
</evidence>
<keyword evidence="3 9" id="KW-0812">Transmembrane</keyword>
<evidence type="ECO:0000256" key="3">
    <source>
        <dbReference type="ARBA" id="ARBA00022692"/>
    </source>
</evidence>
<dbReference type="GO" id="GO:0004930">
    <property type="term" value="F:G protein-coupled receptor activity"/>
    <property type="evidence" value="ECO:0007669"/>
    <property type="project" value="UniProtKB-KW"/>
</dbReference>
<evidence type="ECO:0000256" key="9">
    <source>
        <dbReference type="SAM" id="Phobius"/>
    </source>
</evidence>
<dbReference type="PANTHER" id="PTHR24228:SF59">
    <property type="entry name" value="NEUROPEPTIDE RECEPTOR 15"/>
    <property type="match status" value="1"/>
</dbReference>